<organism evidence="1 2">
    <name type="scientific">Pseudobdellovibrio exovorus JSS</name>
    <dbReference type="NCBI Taxonomy" id="1184267"/>
    <lineage>
        <taxon>Bacteria</taxon>
        <taxon>Pseudomonadati</taxon>
        <taxon>Bdellovibrionota</taxon>
        <taxon>Bdellovibrionia</taxon>
        <taxon>Bdellovibrionales</taxon>
        <taxon>Pseudobdellovibrionaceae</taxon>
        <taxon>Pseudobdellovibrio</taxon>
    </lineage>
</organism>
<dbReference type="EMBL" id="CP003537">
    <property type="protein sequence ID" value="AGH94959.1"/>
    <property type="molecule type" value="Genomic_DNA"/>
</dbReference>
<dbReference type="PATRIC" id="fig|1184267.3.peg.748"/>
<dbReference type="InterPro" id="IPR003489">
    <property type="entry name" value="RHF/RaiA"/>
</dbReference>
<dbReference type="STRING" id="1184267.A11Q_739"/>
<evidence type="ECO:0000313" key="1">
    <source>
        <dbReference type="EMBL" id="AGH94959.1"/>
    </source>
</evidence>
<reference evidence="1 2" key="1">
    <citation type="journal article" date="2013" name="ISME J.">
        <title>By their genes ye shall know them: genomic signatures of predatory bacteria.</title>
        <authorList>
            <person name="Pasternak Z."/>
            <person name="Pietrokovski S."/>
            <person name="Rotem O."/>
            <person name="Gophna U."/>
            <person name="Lurie-Weinberger M.N."/>
            <person name="Jurkevitch E."/>
        </authorList>
    </citation>
    <scope>NUCLEOTIDE SEQUENCE [LARGE SCALE GENOMIC DNA]</scope>
    <source>
        <strain evidence="1 2">JSS</strain>
    </source>
</reference>
<dbReference type="Proteomes" id="UP000012040">
    <property type="component" value="Chromosome"/>
</dbReference>
<gene>
    <name evidence="1" type="ORF">A11Q_739</name>
</gene>
<evidence type="ECO:0000313" key="2">
    <source>
        <dbReference type="Proteomes" id="UP000012040"/>
    </source>
</evidence>
<accession>M4VP96</accession>
<sequence length="123" mass="14505">MKSNFTFKHLDYSESLVNYTNTKLDEIGQFLLKDGRCNVYYSKNQHDFVVEVSINTKQKFFKATASAPDVYVAVDLMVDKLEKQFLKVKEIYVDHKKFSLSKEGRLRDFNGQFEYQPRWKKAG</sequence>
<dbReference type="OrthoDB" id="9795980at2"/>
<dbReference type="RefSeq" id="WP_015469449.1">
    <property type="nucleotide sequence ID" value="NC_020813.1"/>
</dbReference>
<keyword evidence="2" id="KW-1185">Reference proteome</keyword>
<protein>
    <submittedName>
        <fullName evidence="1">Ribosome-associated protein Y</fullName>
    </submittedName>
</protein>
<dbReference type="NCBIfam" id="TIGR00741">
    <property type="entry name" value="yfiA"/>
    <property type="match status" value="1"/>
</dbReference>
<dbReference type="InterPro" id="IPR036567">
    <property type="entry name" value="RHF-like"/>
</dbReference>
<dbReference type="Gene3D" id="3.30.160.100">
    <property type="entry name" value="Ribosome hibernation promotion factor-like"/>
    <property type="match status" value="1"/>
</dbReference>
<dbReference type="KEGG" id="bex:A11Q_739"/>
<dbReference type="AlphaFoldDB" id="M4VP96"/>
<name>M4VP96_9BACT</name>
<dbReference type="HOGENOM" id="CLU_2092000_0_0_7"/>
<dbReference type="SUPFAM" id="SSF69754">
    <property type="entry name" value="Ribosome binding protein Y (YfiA homologue)"/>
    <property type="match status" value="1"/>
</dbReference>
<proteinExistence type="predicted"/>
<dbReference type="Pfam" id="PF02482">
    <property type="entry name" value="Ribosomal_S30AE"/>
    <property type="match status" value="1"/>
</dbReference>
<dbReference type="CDD" id="cd00552">
    <property type="entry name" value="RaiA"/>
    <property type="match status" value="1"/>
</dbReference>
<dbReference type="eggNOG" id="COG1544">
    <property type="taxonomic scope" value="Bacteria"/>
</dbReference>